<organism evidence="1 2">
    <name type="scientific">Tunturiibacter gelidiferens</name>
    <dbReference type="NCBI Taxonomy" id="3069689"/>
    <lineage>
        <taxon>Bacteria</taxon>
        <taxon>Pseudomonadati</taxon>
        <taxon>Acidobacteriota</taxon>
        <taxon>Terriglobia</taxon>
        <taxon>Terriglobales</taxon>
        <taxon>Acidobacteriaceae</taxon>
        <taxon>Tunturiibacter</taxon>
    </lineage>
</organism>
<accession>A0ACC5P2D2</accession>
<protein>
    <submittedName>
        <fullName evidence="1">Transposase-like protein</fullName>
    </submittedName>
</protein>
<sequence length="315" mass="36191">MDSPKTLQEAILHFSNQDNCIAYMVAMRWPDGVIVCPTCGRNDVSWLANQKKWQCKSKHSKRQFSAKVGTIFEDSPLGLDKWLMTAWMIANCKNGVSSYEIAKAIGVTQKSAWFMLHRLRVAMKEEHKHTFGGHWQNPIEVDETYVGGKAKNKHLSKRQQTERKTIVMGMLNRETRQVRARVIPQAKREVLQGEILKHIGFNAHVFTDGHLGYDGLDKLKNFTHQTVNHINEYVNGRVHTQGIENFWSLLKRGLNGTYVAVEPFHLDAYVDEQVFRYNNRKKVNDGMRFKKLLSQVAGKRLTYAEVTGKVGETIF</sequence>
<dbReference type="EMBL" id="JACHEA010000001">
    <property type="protein sequence ID" value="MBB5340824.1"/>
    <property type="molecule type" value="Genomic_DNA"/>
</dbReference>
<comment type="caution">
    <text evidence="1">The sequence shown here is derived from an EMBL/GenBank/DDBJ whole genome shotgun (WGS) entry which is preliminary data.</text>
</comment>
<dbReference type="Proteomes" id="UP000569005">
    <property type="component" value="Unassembled WGS sequence"/>
</dbReference>
<name>A0ACC5P2D2_9BACT</name>
<evidence type="ECO:0000313" key="1">
    <source>
        <dbReference type="EMBL" id="MBB5340824.1"/>
    </source>
</evidence>
<keyword evidence="2" id="KW-1185">Reference proteome</keyword>
<proteinExistence type="predicted"/>
<gene>
    <name evidence="1" type="ORF">HDF13_003157</name>
</gene>
<reference evidence="1" key="1">
    <citation type="submission" date="2020-08" db="EMBL/GenBank/DDBJ databases">
        <title>Genomic Encyclopedia of Type Strains, Phase IV (KMG-V): Genome sequencing to study the core and pangenomes of soil and plant-associated prokaryotes.</title>
        <authorList>
            <person name="Whitman W."/>
        </authorList>
    </citation>
    <scope>NUCLEOTIDE SEQUENCE</scope>
    <source>
        <strain evidence="1">M8UP15</strain>
    </source>
</reference>
<evidence type="ECO:0000313" key="2">
    <source>
        <dbReference type="Proteomes" id="UP000569005"/>
    </source>
</evidence>